<dbReference type="GO" id="GO:0003677">
    <property type="term" value="F:DNA binding"/>
    <property type="evidence" value="ECO:0007669"/>
    <property type="project" value="UniProtKB-KW"/>
</dbReference>
<dbReference type="STRING" id="1318466.BN85408850"/>
<evidence type="ECO:0000256" key="3">
    <source>
        <dbReference type="ARBA" id="ARBA00023163"/>
    </source>
</evidence>
<protein>
    <submittedName>
        <fullName evidence="5">Transcriptional regulator, ArsR family</fullName>
    </submittedName>
</protein>
<evidence type="ECO:0000313" key="5">
    <source>
        <dbReference type="EMBL" id="CCV64462.1"/>
    </source>
</evidence>
<keyword evidence="6" id="KW-1185">Reference proteome</keyword>
<dbReference type="InterPro" id="IPR011991">
    <property type="entry name" value="ArsR-like_HTH"/>
</dbReference>
<dbReference type="Proteomes" id="UP000032740">
    <property type="component" value="Chromosome"/>
</dbReference>
<evidence type="ECO:0000256" key="2">
    <source>
        <dbReference type="ARBA" id="ARBA00023125"/>
    </source>
</evidence>
<dbReference type="EMBL" id="FO681347">
    <property type="protein sequence ID" value="CCV64462.1"/>
    <property type="molecule type" value="Genomic_DNA"/>
</dbReference>
<reference evidence="5 6" key="1">
    <citation type="journal article" date="2013" name="J. Mol. Microbiol. Biotechnol.">
        <title>Analysis of the Complete Genomes of Acholeplasma brassicae , A. palmae and A. laidlawii and Their Comparison to the Obligate Parasites from ' Candidatus Phytoplasma'.</title>
        <authorList>
            <person name="Kube M."/>
            <person name="Siewert C."/>
            <person name="Migdoll A.M."/>
            <person name="Duduk B."/>
            <person name="Holz S."/>
            <person name="Rabus R."/>
            <person name="Seemuller E."/>
            <person name="Mitrovic J."/>
            <person name="Muller I."/>
            <person name="Buttner C."/>
            <person name="Reinhardt R."/>
        </authorList>
    </citation>
    <scope>NUCLEOTIDE SEQUENCE [LARGE SCALE GENOMIC DNA]</scope>
    <source>
        <strain evidence="5 6">J233</strain>
    </source>
</reference>
<dbReference type="PROSITE" id="PS50987">
    <property type="entry name" value="HTH_ARSR_2"/>
    <property type="match status" value="1"/>
</dbReference>
<dbReference type="OrthoDB" id="9794330at2"/>
<feature type="domain" description="HTH arsR-type" evidence="4">
    <location>
        <begin position="25"/>
        <end position="119"/>
    </location>
</feature>
<dbReference type="PROSITE" id="PS00846">
    <property type="entry name" value="HTH_ARSR_1"/>
    <property type="match status" value="1"/>
</dbReference>
<dbReference type="GO" id="GO:0003700">
    <property type="term" value="F:DNA-binding transcription factor activity"/>
    <property type="evidence" value="ECO:0007669"/>
    <property type="project" value="InterPro"/>
</dbReference>
<dbReference type="PANTHER" id="PTHR43132">
    <property type="entry name" value="ARSENICAL RESISTANCE OPERON REPRESSOR ARSR-RELATED"/>
    <property type="match status" value="1"/>
</dbReference>
<keyword evidence="1" id="KW-0805">Transcription regulation</keyword>
<dbReference type="SMART" id="SM00418">
    <property type="entry name" value="HTH_ARSR"/>
    <property type="match status" value="1"/>
</dbReference>
<dbReference type="InterPro" id="IPR018334">
    <property type="entry name" value="ArsR_HTH"/>
</dbReference>
<dbReference type="PANTHER" id="PTHR43132:SF6">
    <property type="entry name" value="HTH-TYPE TRANSCRIPTIONAL REPRESSOR CZRA"/>
    <property type="match status" value="1"/>
</dbReference>
<dbReference type="InterPro" id="IPR001845">
    <property type="entry name" value="HTH_ArsR_DNA-bd_dom"/>
</dbReference>
<accession>U4KL36</accession>
<proteinExistence type="predicted"/>
<dbReference type="InterPro" id="IPR036388">
    <property type="entry name" value="WH-like_DNA-bd_sf"/>
</dbReference>
<dbReference type="Pfam" id="PF01022">
    <property type="entry name" value="HTH_5"/>
    <property type="match status" value="1"/>
</dbReference>
<evidence type="ECO:0000313" key="6">
    <source>
        <dbReference type="Proteomes" id="UP000032740"/>
    </source>
</evidence>
<gene>
    <name evidence="5" type="ORF">BN85408850</name>
</gene>
<dbReference type="SUPFAM" id="SSF46785">
    <property type="entry name" value="Winged helix' DNA-binding domain"/>
    <property type="match status" value="1"/>
</dbReference>
<dbReference type="PRINTS" id="PR00778">
    <property type="entry name" value="HTHARSR"/>
</dbReference>
<dbReference type="AlphaFoldDB" id="U4KL36"/>
<name>U4KL36_ALTPJ</name>
<dbReference type="CDD" id="cd00090">
    <property type="entry name" value="HTH_ARSR"/>
    <property type="match status" value="1"/>
</dbReference>
<dbReference type="InterPro" id="IPR051011">
    <property type="entry name" value="Metal_resp_trans_reg"/>
</dbReference>
<dbReference type="NCBIfam" id="NF033788">
    <property type="entry name" value="HTH_metalloreg"/>
    <property type="match status" value="1"/>
</dbReference>
<keyword evidence="3" id="KW-0804">Transcription</keyword>
<evidence type="ECO:0000256" key="1">
    <source>
        <dbReference type="ARBA" id="ARBA00023015"/>
    </source>
</evidence>
<dbReference type="KEGG" id="apal:BN85408850"/>
<dbReference type="InterPro" id="IPR036390">
    <property type="entry name" value="WH_DNA-bd_sf"/>
</dbReference>
<sequence>MNCKENCNCTIFHKDVLEEVEQAMYEKTELDNISDIFKIIGDPTRLMILHAIEFHELCVCDLGHLVGVTKSAISHQMKLLKKYGLVKGRKVGKMVYYSVIDDNVKNLIHAGYNHVKGASL</sequence>
<dbReference type="HOGENOM" id="CLU_097806_7_3_14"/>
<evidence type="ECO:0000259" key="4">
    <source>
        <dbReference type="PROSITE" id="PS50987"/>
    </source>
</evidence>
<keyword evidence="2" id="KW-0238">DNA-binding</keyword>
<dbReference type="RefSeq" id="WP_026659869.1">
    <property type="nucleotide sequence ID" value="NC_022538.1"/>
</dbReference>
<organism evidence="5 6">
    <name type="scientific">Alteracholeplasma palmae (strain ATCC 49389 / J233)</name>
    <name type="common">Acholeplasma palmae</name>
    <dbReference type="NCBI Taxonomy" id="1318466"/>
    <lineage>
        <taxon>Bacteria</taxon>
        <taxon>Bacillati</taxon>
        <taxon>Mycoplasmatota</taxon>
        <taxon>Mollicutes</taxon>
        <taxon>Acholeplasmatales</taxon>
        <taxon>Acholeplasmataceae</taxon>
        <taxon>Acholeplasma</taxon>
    </lineage>
</organism>
<dbReference type="Gene3D" id="1.10.10.10">
    <property type="entry name" value="Winged helix-like DNA-binding domain superfamily/Winged helix DNA-binding domain"/>
    <property type="match status" value="1"/>
</dbReference>